<evidence type="ECO:0000259" key="6">
    <source>
        <dbReference type="SMART" id="SM00893"/>
    </source>
</evidence>
<dbReference type="SUPFAM" id="SSF52402">
    <property type="entry name" value="Adenine nucleotide alpha hydrolases-like"/>
    <property type="match status" value="1"/>
</dbReference>
<dbReference type="EMBL" id="BPFH01000001">
    <property type="protein sequence ID" value="GIT93657.1"/>
    <property type="molecule type" value="Genomic_DNA"/>
</dbReference>
<dbReference type="RefSeq" id="WP_220747180.1">
    <property type="nucleotide sequence ID" value="NZ_BPFH01000001.1"/>
</dbReference>
<comment type="caution">
    <text evidence="7">The sequence shown here is derived from an EMBL/GenBank/DDBJ whole genome shotgun (WGS) entry which is preliminary data.</text>
</comment>
<evidence type="ECO:0000313" key="7">
    <source>
        <dbReference type="EMBL" id="GIT93657.1"/>
    </source>
</evidence>
<dbReference type="InterPro" id="IPR014730">
    <property type="entry name" value="ETF_a/b_N"/>
</dbReference>
<proteinExistence type="inferred from homology"/>
<organism evidence="7 8">
    <name type="scientific">Jannaschia pagri</name>
    <dbReference type="NCBI Taxonomy" id="2829797"/>
    <lineage>
        <taxon>Bacteria</taxon>
        <taxon>Pseudomonadati</taxon>
        <taxon>Pseudomonadota</taxon>
        <taxon>Alphaproteobacteria</taxon>
        <taxon>Rhodobacterales</taxon>
        <taxon>Roseobacteraceae</taxon>
        <taxon>Jannaschia</taxon>
    </lineage>
</organism>
<dbReference type="CDD" id="cd01714">
    <property type="entry name" value="ETF_beta"/>
    <property type="match status" value="1"/>
</dbReference>
<dbReference type="PIRSF" id="PIRSF000090">
    <property type="entry name" value="Beta-ETF"/>
    <property type="match status" value="1"/>
</dbReference>
<dbReference type="PANTHER" id="PTHR21294:SF8">
    <property type="entry name" value="ELECTRON TRANSFER FLAVOPROTEIN SUBUNIT BETA"/>
    <property type="match status" value="1"/>
</dbReference>
<feature type="domain" description="Electron transfer flavoprotein alpha/beta-subunit N-terminal" evidence="6">
    <location>
        <begin position="23"/>
        <end position="215"/>
    </location>
</feature>
<comment type="similarity">
    <text evidence="1">Belongs to the ETF beta-subunit/FixA family.</text>
</comment>
<dbReference type="PROSITE" id="PS01065">
    <property type="entry name" value="ETF_BETA"/>
    <property type="match status" value="1"/>
</dbReference>
<keyword evidence="4" id="KW-0249">Electron transport</keyword>
<dbReference type="SMART" id="SM00893">
    <property type="entry name" value="ETF"/>
    <property type="match status" value="1"/>
</dbReference>
<evidence type="ECO:0000256" key="3">
    <source>
        <dbReference type="ARBA" id="ARBA00022448"/>
    </source>
</evidence>
<dbReference type="InterPro" id="IPR033948">
    <property type="entry name" value="ETF_beta_N"/>
</dbReference>
<keyword evidence="3" id="KW-0813">Transport</keyword>
<dbReference type="InterPro" id="IPR012255">
    <property type="entry name" value="ETF_b"/>
</dbReference>
<evidence type="ECO:0000256" key="5">
    <source>
        <dbReference type="ARBA" id="ARBA00042002"/>
    </source>
</evidence>
<name>A0ABQ4NHU7_9RHOB</name>
<keyword evidence="8" id="KW-1185">Reference proteome</keyword>
<dbReference type="PANTHER" id="PTHR21294">
    <property type="entry name" value="ELECTRON TRANSFER FLAVOPROTEIN BETA-SUBUNIT"/>
    <property type="match status" value="1"/>
</dbReference>
<dbReference type="InterPro" id="IPR000049">
    <property type="entry name" value="ET-Flavoprotein_bsu_CS"/>
</dbReference>
<gene>
    <name evidence="7" type="primary">etfB</name>
    <name evidence="7" type="ORF">JANAI62_02800</name>
</gene>
<reference evidence="7 8" key="1">
    <citation type="submission" date="2021-05" db="EMBL/GenBank/DDBJ databases">
        <title>Bacteria Genome sequencing.</title>
        <authorList>
            <person name="Takabe Y."/>
            <person name="Nakajima Y."/>
            <person name="Suzuki S."/>
            <person name="Shiozaki T."/>
        </authorList>
    </citation>
    <scope>NUCLEOTIDE SEQUENCE [LARGE SCALE GENOMIC DNA]</scope>
    <source>
        <strain evidence="7 8">AI_62</strain>
    </source>
</reference>
<dbReference type="Gene3D" id="3.40.50.620">
    <property type="entry name" value="HUPs"/>
    <property type="match status" value="1"/>
</dbReference>
<evidence type="ECO:0000256" key="2">
    <source>
        <dbReference type="ARBA" id="ARBA00016797"/>
    </source>
</evidence>
<evidence type="ECO:0000256" key="4">
    <source>
        <dbReference type="ARBA" id="ARBA00022982"/>
    </source>
</evidence>
<accession>A0ABQ4NHU7</accession>
<dbReference type="Pfam" id="PF01012">
    <property type="entry name" value="ETF"/>
    <property type="match status" value="1"/>
</dbReference>
<evidence type="ECO:0000256" key="1">
    <source>
        <dbReference type="ARBA" id="ARBA00007557"/>
    </source>
</evidence>
<sequence>MKVLVPVKRVIDYNVKVRVKADGTGVDLANVKMSMNPFDEIAVEEAIRLKEKGVATEVVAVSIGVKQSQETLRTALAMGADRAILVTAADDVHTDIEPLAVAKILKGVIDAEEPGIVLAGKQAIDNDMNATGQMLAALTGWAQATFASELTVEGDSATVTREVDGGLQTIKVKLPAIVTVDLRLNEPRYASLPNIMKAKKKPLDEKTPADFGVDVAPRLEIVKTAEPEARKAGEMVGSVEDLVSKLKEAGAV</sequence>
<dbReference type="Proteomes" id="UP000786693">
    <property type="component" value="Unassembled WGS sequence"/>
</dbReference>
<evidence type="ECO:0000313" key="8">
    <source>
        <dbReference type="Proteomes" id="UP000786693"/>
    </source>
</evidence>
<protein>
    <recommendedName>
        <fullName evidence="2">Electron transfer flavoprotein subunit beta</fullName>
    </recommendedName>
    <alternativeName>
        <fullName evidence="5">Electron transfer flavoprotein small subunit</fullName>
    </alternativeName>
</protein>
<dbReference type="InterPro" id="IPR014729">
    <property type="entry name" value="Rossmann-like_a/b/a_fold"/>
</dbReference>